<keyword evidence="4" id="KW-0456">Lyase</keyword>
<keyword evidence="7" id="KW-1185">Reference proteome</keyword>
<dbReference type="RefSeq" id="WP_124775178.1">
    <property type="nucleotide sequence ID" value="NZ_RQZA01000001.1"/>
</dbReference>
<dbReference type="InterPro" id="IPR044516">
    <property type="entry name" value="UXS-like"/>
</dbReference>
<dbReference type="EMBL" id="RQZA01000001">
    <property type="protein sequence ID" value="RRD32261.1"/>
    <property type="molecule type" value="Genomic_DNA"/>
</dbReference>
<reference evidence="6 7" key="1">
    <citation type="submission" date="2018-11" db="EMBL/GenBank/DDBJ databases">
        <title>Genomes From Bacteria Associated with the Canine Oral Cavity: a Test Case for Automated Genome-Based Taxonomic Assignment.</title>
        <authorList>
            <person name="Coil D.A."/>
            <person name="Jospin G."/>
            <person name="Darling A.E."/>
            <person name="Wallis C."/>
            <person name="Davis I.J."/>
            <person name="Harris S."/>
            <person name="Eisen J.A."/>
            <person name="Holcombe L.J."/>
            <person name="O'Flynn C."/>
        </authorList>
    </citation>
    <scope>NUCLEOTIDE SEQUENCE [LARGE SCALE GENOMIC DNA]</scope>
    <source>
        <strain evidence="6 7">OH4621_COT-116</strain>
    </source>
</reference>
<dbReference type="AlphaFoldDB" id="A0A3P1VDN0"/>
<dbReference type="Proteomes" id="UP000281771">
    <property type="component" value="Unassembled WGS sequence"/>
</dbReference>
<dbReference type="GO" id="GO:0005737">
    <property type="term" value="C:cytoplasm"/>
    <property type="evidence" value="ECO:0007669"/>
    <property type="project" value="TreeGrafter"/>
</dbReference>
<evidence type="ECO:0000259" key="5">
    <source>
        <dbReference type="Pfam" id="PF01370"/>
    </source>
</evidence>
<evidence type="ECO:0000256" key="3">
    <source>
        <dbReference type="ARBA" id="ARBA00023027"/>
    </source>
</evidence>
<dbReference type="Gene3D" id="3.40.50.720">
    <property type="entry name" value="NAD(P)-binding Rossmann-like Domain"/>
    <property type="match status" value="1"/>
</dbReference>
<evidence type="ECO:0000313" key="6">
    <source>
        <dbReference type="EMBL" id="RRD32261.1"/>
    </source>
</evidence>
<dbReference type="GO" id="GO:0070403">
    <property type="term" value="F:NAD+ binding"/>
    <property type="evidence" value="ECO:0007669"/>
    <property type="project" value="InterPro"/>
</dbReference>
<evidence type="ECO:0000256" key="1">
    <source>
        <dbReference type="ARBA" id="ARBA00001911"/>
    </source>
</evidence>
<keyword evidence="2" id="KW-0210">Decarboxylase</keyword>
<comment type="caution">
    <text evidence="6">The sequence shown here is derived from an EMBL/GenBank/DDBJ whole genome shotgun (WGS) entry which is preliminary data.</text>
</comment>
<feature type="domain" description="NAD-dependent epimerase/dehydratase" evidence="5">
    <location>
        <begin position="29"/>
        <end position="268"/>
    </location>
</feature>
<dbReference type="Pfam" id="PF01370">
    <property type="entry name" value="Epimerase"/>
    <property type="match status" value="1"/>
</dbReference>
<dbReference type="PANTHER" id="PTHR43078:SF6">
    <property type="entry name" value="UDP-GLUCURONIC ACID DECARBOXYLASE 1"/>
    <property type="match status" value="1"/>
</dbReference>
<dbReference type="GO" id="GO:0042732">
    <property type="term" value="P:D-xylose metabolic process"/>
    <property type="evidence" value="ECO:0007669"/>
    <property type="project" value="InterPro"/>
</dbReference>
<dbReference type="GO" id="GO:0048040">
    <property type="term" value="F:UDP-glucuronate decarboxylase activity"/>
    <property type="evidence" value="ECO:0007669"/>
    <property type="project" value="TreeGrafter"/>
</dbReference>
<organism evidence="6 7">
    <name type="scientific">Streptococcus minor</name>
    <dbReference type="NCBI Taxonomy" id="229549"/>
    <lineage>
        <taxon>Bacteria</taxon>
        <taxon>Bacillati</taxon>
        <taxon>Bacillota</taxon>
        <taxon>Bacilli</taxon>
        <taxon>Lactobacillales</taxon>
        <taxon>Streptococcaceae</taxon>
        <taxon>Streptococcus</taxon>
    </lineage>
</organism>
<evidence type="ECO:0000313" key="7">
    <source>
        <dbReference type="Proteomes" id="UP000281771"/>
    </source>
</evidence>
<dbReference type="InterPro" id="IPR036291">
    <property type="entry name" value="NAD(P)-bd_dom_sf"/>
</dbReference>
<accession>A0A3P1VDN0</accession>
<dbReference type="SUPFAM" id="SSF51735">
    <property type="entry name" value="NAD(P)-binding Rossmann-fold domains"/>
    <property type="match status" value="1"/>
</dbReference>
<gene>
    <name evidence="6" type="ORF">EII38_00565</name>
</gene>
<evidence type="ECO:0000256" key="2">
    <source>
        <dbReference type="ARBA" id="ARBA00022793"/>
    </source>
</evidence>
<evidence type="ECO:0000256" key="4">
    <source>
        <dbReference type="ARBA" id="ARBA00023239"/>
    </source>
</evidence>
<comment type="cofactor">
    <cofactor evidence="1">
        <name>NAD(+)</name>
        <dbReference type="ChEBI" id="CHEBI:57540"/>
    </cofactor>
</comment>
<sequence length="338" mass="37692">MRKFNKNKYFSSLSKIIDPQLSAISDKSVLITGANGLIGGSLLDFLMYLNQEHDANIRISVLVRSQLEKHDFFDYETLNVIVQSVTDSIDIENEVDYIFHAASNAHPKAYDLYPVETSLINVIGTNNILLLAKEKKSKVIFISSSEVYGELADGKSEHVEDDYGYIDILSPRACYSESKRMAETLISSYIKEYGVQGVSVRPAYIYGPRFSESNSRADVQFIKNCLNNEDIVMKSEGLQFRSYCYVLDCVMAILFIALKGENGQAYNVSSDTGNVQLVDFARAMANCANVNLKFELSGSVGGSPVMNSLLSNKKLKSLGWEEKFNFDDGVRDTLAILD</sequence>
<protein>
    <submittedName>
        <fullName evidence="6">NAD-dependent epimerase/dehydratase family protein</fullName>
    </submittedName>
</protein>
<proteinExistence type="predicted"/>
<dbReference type="PANTHER" id="PTHR43078">
    <property type="entry name" value="UDP-GLUCURONIC ACID DECARBOXYLASE-RELATED"/>
    <property type="match status" value="1"/>
</dbReference>
<name>A0A3P1VDN0_9STRE</name>
<dbReference type="InterPro" id="IPR001509">
    <property type="entry name" value="Epimerase_deHydtase"/>
</dbReference>
<keyword evidence="3" id="KW-0520">NAD</keyword>